<name>A0A1Y2BRY6_9FUNG</name>
<protein>
    <submittedName>
        <fullName evidence="2">Uncharacterized protein</fullName>
    </submittedName>
</protein>
<keyword evidence="3" id="KW-1185">Reference proteome</keyword>
<organism evidence="2 3">
    <name type="scientific">Neocallimastix californiae</name>
    <dbReference type="NCBI Taxonomy" id="1754190"/>
    <lineage>
        <taxon>Eukaryota</taxon>
        <taxon>Fungi</taxon>
        <taxon>Fungi incertae sedis</taxon>
        <taxon>Chytridiomycota</taxon>
        <taxon>Chytridiomycota incertae sedis</taxon>
        <taxon>Neocallimastigomycetes</taxon>
        <taxon>Neocallimastigales</taxon>
        <taxon>Neocallimastigaceae</taxon>
        <taxon>Neocallimastix</taxon>
    </lineage>
</organism>
<comment type="caution">
    <text evidence="2">The sequence shown here is derived from an EMBL/GenBank/DDBJ whole genome shotgun (WGS) entry which is preliminary data.</text>
</comment>
<accession>A0A1Y2BRY6</accession>
<dbReference type="EMBL" id="MCOG01000142">
    <property type="protein sequence ID" value="ORY37512.1"/>
    <property type="molecule type" value="Genomic_DNA"/>
</dbReference>
<dbReference type="AlphaFoldDB" id="A0A1Y2BRY6"/>
<dbReference type="Proteomes" id="UP000193920">
    <property type="component" value="Unassembled WGS sequence"/>
</dbReference>
<reference evidence="2 3" key="1">
    <citation type="submission" date="2016-08" db="EMBL/GenBank/DDBJ databases">
        <title>A Parts List for Fungal Cellulosomes Revealed by Comparative Genomics.</title>
        <authorList>
            <consortium name="DOE Joint Genome Institute"/>
            <person name="Haitjema C.H."/>
            <person name="Gilmore S.P."/>
            <person name="Henske J.K."/>
            <person name="Solomon K.V."/>
            <person name="De Groot R."/>
            <person name="Kuo A."/>
            <person name="Mondo S.J."/>
            <person name="Salamov A.A."/>
            <person name="Labutti K."/>
            <person name="Zhao Z."/>
            <person name="Chiniquy J."/>
            <person name="Barry K."/>
            <person name="Brewer H.M."/>
            <person name="Purvine S.O."/>
            <person name="Wright A.T."/>
            <person name="Boxma B."/>
            <person name="Van Alen T."/>
            <person name="Hackstein J.H."/>
            <person name="Baker S.E."/>
            <person name="Grigoriev I.V."/>
            <person name="O'Malley M.A."/>
        </authorList>
    </citation>
    <scope>NUCLEOTIDE SEQUENCE [LARGE SCALE GENOMIC DNA]</scope>
    <source>
        <strain evidence="2 3">G1</strain>
    </source>
</reference>
<feature type="coiled-coil region" evidence="1">
    <location>
        <begin position="23"/>
        <end position="54"/>
    </location>
</feature>
<evidence type="ECO:0000313" key="3">
    <source>
        <dbReference type="Proteomes" id="UP000193920"/>
    </source>
</evidence>
<sequence>MYRIYCKKSKKINFDNDVDLEVTNEYNSHMSVLKQEITNLKKESQESAETIKEEYEPLLKANNELINQINDLKEINGLSVKDTIENSINPNINLIDNSPPQQQLIKIT</sequence>
<keyword evidence="1" id="KW-0175">Coiled coil</keyword>
<evidence type="ECO:0000256" key="1">
    <source>
        <dbReference type="SAM" id="Coils"/>
    </source>
</evidence>
<gene>
    <name evidence="2" type="ORF">LY90DRAFT_511173</name>
</gene>
<evidence type="ECO:0000313" key="2">
    <source>
        <dbReference type="EMBL" id="ORY37512.1"/>
    </source>
</evidence>
<proteinExistence type="predicted"/>